<dbReference type="Proteomes" id="UP000094053">
    <property type="component" value="Unassembled WGS sequence"/>
</dbReference>
<evidence type="ECO:0000256" key="12">
    <source>
        <dbReference type="ARBA" id="ARBA00022884"/>
    </source>
</evidence>
<evidence type="ECO:0000256" key="5">
    <source>
        <dbReference type="ARBA" id="ARBA00007185"/>
    </source>
</evidence>
<evidence type="ECO:0000256" key="10">
    <source>
        <dbReference type="ARBA" id="ARBA00022532"/>
    </source>
</evidence>
<name>A0A1E3RPV0_MYCFV</name>
<dbReference type="GO" id="GO:0047456">
    <property type="term" value="F:2-methylisocitrate dehydratase activity"/>
    <property type="evidence" value="ECO:0007669"/>
    <property type="project" value="UniProtKB-EC"/>
</dbReference>
<keyword evidence="13" id="KW-0408">Iron</keyword>
<dbReference type="InterPro" id="IPR006249">
    <property type="entry name" value="Aconitase/IRP2"/>
</dbReference>
<evidence type="ECO:0000256" key="17">
    <source>
        <dbReference type="ARBA" id="ARBA00030846"/>
    </source>
</evidence>
<dbReference type="UniPathway" id="UPA00946"/>
<dbReference type="FunFam" id="3.30.499.10:FF:000002">
    <property type="entry name" value="Aconitate hydratase"/>
    <property type="match status" value="1"/>
</dbReference>
<dbReference type="InterPro" id="IPR001030">
    <property type="entry name" value="Acoase/IPM_deHydtase_lsu_aba"/>
</dbReference>
<evidence type="ECO:0000259" key="22">
    <source>
        <dbReference type="Pfam" id="PF00330"/>
    </source>
</evidence>
<evidence type="ECO:0000256" key="7">
    <source>
        <dbReference type="ARBA" id="ARBA00012926"/>
    </source>
</evidence>
<dbReference type="InterPro" id="IPR000573">
    <property type="entry name" value="AconitaseA/IPMdHydase_ssu_swvl"/>
</dbReference>
<keyword evidence="14" id="KW-0411">Iron-sulfur</keyword>
<comment type="catalytic activity">
    <reaction evidence="1">
        <text>(2S,3R)-3-hydroxybutane-1,2,3-tricarboxylate = 2-methyl-cis-aconitate + H2O</text>
        <dbReference type="Rhea" id="RHEA:17941"/>
        <dbReference type="ChEBI" id="CHEBI:15377"/>
        <dbReference type="ChEBI" id="CHEBI:57429"/>
        <dbReference type="ChEBI" id="CHEBI:57872"/>
        <dbReference type="EC" id="4.2.1.99"/>
    </reaction>
</comment>
<evidence type="ECO:0000256" key="18">
    <source>
        <dbReference type="ARBA" id="ARBA00031081"/>
    </source>
</evidence>
<dbReference type="CDD" id="cd01580">
    <property type="entry name" value="AcnA_IRP_Swivel"/>
    <property type="match status" value="1"/>
</dbReference>
<comment type="pathway">
    <text evidence="3">Carbohydrate metabolism; tricarboxylic acid cycle; isocitrate from oxaloacetate: step 2/2.</text>
</comment>
<keyword evidence="11" id="KW-0479">Metal-binding</keyword>
<dbReference type="InterPro" id="IPR036008">
    <property type="entry name" value="Aconitase_4Fe-4S_dom"/>
</dbReference>
<dbReference type="EC" id="4.2.1.3" evidence="7"/>
<comment type="catalytic activity">
    <reaction evidence="16">
        <text>citrate = D-threo-isocitrate</text>
        <dbReference type="Rhea" id="RHEA:10336"/>
        <dbReference type="ChEBI" id="CHEBI:15562"/>
        <dbReference type="ChEBI" id="CHEBI:16947"/>
        <dbReference type="EC" id="4.2.1.3"/>
    </reaction>
</comment>
<organism evidence="24 25">
    <name type="scientific">Mycolicibacterium flavescens</name>
    <name type="common">Mycobacterium flavescens</name>
    <dbReference type="NCBI Taxonomy" id="1776"/>
    <lineage>
        <taxon>Bacteria</taxon>
        <taxon>Bacillati</taxon>
        <taxon>Actinomycetota</taxon>
        <taxon>Actinomycetes</taxon>
        <taxon>Mycobacteriales</taxon>
        <taxon>Mycobacteriaceae</taxon>
        <taxon>Mycolicibacterium</taxon>
    </lineage>
</organism>
<dbReference type="PRINTS" id="PR00415">
    <property type="entry name" value="ACONITASE"/>
</dbReference>
<dbReference type="PANTHER" id="PTHR11670">
    <property type="entry name" value="ACONITASE/IRON-RESPONSIVE ELEMENT FAMILY MEMBER"/>
    <property type="match status" value="1"/>
</dbReference>
<dbReference type="GO" id="GO:0003994">
    <property type="term" value="F:aconitate hydratase activity"/>
    <property type="evidence" value="ECO:0007669"/>
    <property type="project" value="UniProtKB-EC"/>
</dbReference>
<dbReference type="InterPro" id="IPR015931">
    <property type="entry name" value="Acnase/IPM_dHydase_lsu_aba_1/3"/>
</dbReference>
<protein>
    <recommendedName>
        <fullName evidence="9">Aconitate hydratase A</fullName>
        <ecNumber evidence="7">4.2.1.3</ecNumber>
        <ecNumber evidence="8">4.2.1.99</ecNumber>
    </recommendedName>
    <alternativeName>
        <fullName evidence="19">(2R,3S)-2-methylisocitrate dehydratase</fullName>
    </alternativeName>
    <alternativeName>
        <fullName evidence="17">(2S,3R)-3-hydroxybutane-1,2,3-tricarboxylate dehydratase</fullName>
    </alternativeName>
    <alternativeName>
        <fullName evidence="20">Iron-responsive protein-like</fullName>
    </alternativeName>
    <alternativeName>
        <fullName evidence="21">Probable 2-methyl-cis-aconitate hydratase</fullName>
    </alternativeName>
    <alternativeName>
        <fullName evidence="18">RNA-binding protein</fullName>
    </alternativeName>
</protein>
<dbReference type="SUPFAM" id="SSF53732">
    <property type="entry name" value="Aconitase iron-sulfur domain"/>
    <property type="match status" value="1"/>
</dbReference>
<comment type="caution">
    <text evidence="24">The sequence shown here is derived from an EMBL/GenBank/DDBJ whole genome shotgun (WGS) entry which is preliminary data.</text>
</comment>
<dbReference type="EC" id="4.2.1.99" evidence="8"/>
<dbReference type="Gene3D" id="3.30.499.10">
    <property type="entry name" value="Aconitase, domain 3"/>
    <property type="match status" value="2"/>
</dbReference>
<gene>
    <name evidence="24" type="primary">acnA</name>
    <name evidence="24" type="ORF">BHQ18_03510</name>
</gene>
<evidence type="ECO:0000256" key="16">
    <source>
        <dbReference type="ARBA" id="ARBA00023501"/>
    </source>
</evidence>
<dbReference type="PROSITE" id="PS00450">
    <property type="entry name" value="ACONITASE_1"/>
    <property type="match status" value="1"/>
</dbReference>
<dbReference type="NCBIfam" id="NF006757">
    <property type="entry name" value="PRK09277.1"/>
    <property type="match status" value="1"/>
</dbReference>
<dbReference type="STRING" id="1776.BHQ18_03510"/>
<feature type="domain" description="Aconitase/3-isopropylmalate dehydratase large subunit alpha/beta/alpha" evidence="22">
    <location>
        <begin position="79"/>
        <end position="608"/>
    </location>
</feature>
<dbReference type="EMBL" id="MIHA01000002">
    <property type="protein sequence ID" value="ODQ91926.1"/>
    <property type="molecule type" value="Genomic_DNA"/>
</dbReference>
<evidence type="ECO:0000256" key="13">
    <source>
        <dbReference type="ARBA" id="ARBA00023004"/>
    </source>
</evidence>
<evidence type="ECO:0000256" key="20">
    <source>
        <dbReference type="ARBA" id="ARBA00031977"/>
    </source>
</evidence>
<dbReference type="FunFam" id="3.30.499.10:FF:000009">
    <property type="entry name" value="Aconitate hydratase"/>
    <property type="match status" value="1"/>
</dbReference>
<dbReference type="GO" id="GO:0046872">
    <property type="term" value="F:metal ion binding"/>
    <property type="evidence" value="ECO:0007669"/>
    <property type="project" value="UniProtKB-KW"/>
</dbReference>
<keyword evidence="15" id="KW-0456">Lyase</keyword>
<comment type="subunit">
    <text evidence="6">Monomer.</text>
</comment>
<dbReference type="GO" id="GO:0019679">
    <property type="term" value="P:propionate metabolic process, methylcitrate cycle"/>
    <property type="evidence" value="ECO:0007669"/>
    <property type="project" value="UniProtKB-ARBA"/>
</dbReference>
<dbReference type="Gene3D" id="6.10.190.10">
    <property type="match status" value="1"/>
</dbReference>
<dbReference type="InterPro" id="IPR044137">
    <property type="entry name" value="AcnA_IRP_Swivel"/>
</dbReference>
<evidence type="ECO:0000256" key="1">
    <source>
        <dbReference type="ARBA" id="ARBA00000118"/>
    </source>
</evidence>
<reference evidence="25" key="1">
    <citation type="submission" date="2016-09" db="EMBL/GenBank/DDBJ databases">
        <authorList>
            <person name="Greninger A.L."/>
            <person name="Jerome K.R."/>
            <person name="Mcnair B."/>
            <person name="Wallis C."/>
            <person name="Fang F."/>
        </authorList>
    </citation>
    <scope>NUCLEOTIDE SEQUENCE [LARGE SCALE GENOMIC DNA]</scope>
    <source>
        <strain evidence="25">M6</strain>
    </source>
</reference>
<dbReference type="InterPro" id="IPR018136">
    <property type="entry name" value="Aconitase_4Fe-4S_BS"/>
</dbReference>
<keyword evidence="12" id="KW-0694">RNA-binding</keyword>
<dbReference type="FunFam" id="3.20.19.10:FF:000001">
    <property type="entry name" value="Aconitate hydratase"/>
    <property type="match status" value="1"/>
</dbReference>
<dbReference type="OrthoDB" id="9764318at2"/>
<dbReference type="CDD" id="cd01586">
    <property type="entry name" value="AcnA_IRP"/>
    <property type="match status" value="1"/>
</dbReference>
<comment type="pathway">
    <text evidence="4">Organic acid metabolism; propanoate degradation.</text>
</comment>
<evidence type="ECO:0000256" key="2">
    <source>
        <dbReference type="ARBA" id="ARBA00001966"/>
    </source>
</evidence>
<dbReference type="InterPro" id="IPR015928">
    <property type="entry name" value="Aconitase/3IPM_dehydase_swvl"/>
</dbReference>
<proteinExistence type="inferred from homology"/>
<evidence type="ECO:0000256" key="15">
    <source>
        <dbReference type="ARBA" id="ARBA00023239"/>
    </source>
</evidence>
<comment type="cofactor">
    <cofactor evidence="2">
        <name>[4Fe-4S] cluster</name>
        <dbReference type="ChEBI" id="CHEBI:49883"/>
    </cofactor>
</comment>
<sequence length="944" mass="102851">MSKGNTENTSPNSFGARDTLKVGDKSYEIYRLDAVPGTDKLPYSLKVLAENLLRNEDGANITRDHIEAIANWDPEADPSVEIQFTPARVVMQDFTGVPCIVDLATMREAIADLGGDPEKVNPLAPADLVIDHSVIADLFGTANAFERNVEIEYERNGERYQFLRWGQGAFDDFKVVPPGTGIVHQVNIEYLASVVMDRDGIAYPDTCVGTDSHTTMVNGLGVLGWGVGGIEAEAAMLGQPVSMLIPRVVGFKLTGERQPGVTATDVVLTVTEMLRQHGVVGKFVEFYGDGVAEVPLANRATLGNMSPEFGSTAAIFPIDEETISYLRFTGRSEEQLALVEAYAKEQGIWHDPQREPKFSEYIELDLSDVVPSIAGPKRPQDRIALNEAKSAFRRDITDYVEDGEFNGEYSQLDEAIDETFPASDPVRNTSFLNNKKPPAHIASAAVEPDGRPSKPVTVKSDELGEFVLDHGAVVIAAITSCTNTSNPEVMLGAALLAKNAVEKGLTTKPWVKTTMAPGSQVVTDYYEKAGLWPYLEKLGFFLVGYGCTTCIGNSGPLPEEISKAVNDNDLAVAAVLSGNRNFEGRINPDTKMNYLASPPLVISYALAGTMDFDFDTTPLGQDTDGNDVYLRDIWPSQSDINDTIANAISQEMFTKNYADVFKGDERWRNLPTPEGNTFEWAEDSTYVRKPPYFDGMSAEPEPVTNIKGARVLALLGDSVTTDHISPAGAIKPGTPAAEYLESNGVERANYNSFGSRRGNHEVMIRGTFANIRLRNLLLDDVSGGYTRDFTKDGEQAFIYDAAQNYAAQDIPLVVLGGKEYGSGSSRDWAAKGTSLLGVRAVITESFERIHRSNLIGMGVIPLQFPQGESAESLGLDGTETFDITGIEELNEGRTPKTVKVTASKDDGSKVEFDAVVRIDTPGEADYYRNGGILQYVLRNMLKTQ</sequence>
<dbReference type="Gene3D" id="3.20.19.10">
    <property type="entry name" value="Aconitase, domain 4"/>
    <property type="match status" value="1"/>
</dbReference>
<dbReference type="GO" id="GO:0051536">
    <property type="term" value="F:iron-sulfur cluster binding"/>
    <property type="evidence" value="ECO:0007669"/>
    <property type="project" value="UniProtKB-KW"/>
</dbReference>
<dbReference type="Pfam" id="PF00330">
    <property type="entry name" value="Aconitase"/>
    <property type="match status" value="1"/>
</dbReference>
<evidence type="ECO:0000256" key="9">
    <source>
        <dbReference type="ARBA" id="ARBA00019378"/>
    </source>
</evidence>
<evidence type="ECO:0000256" key="4">
    <source>
        <dbReference type="ARBA" id="ARBA00005026"/>
    </source>
</evidence>
<dbReference type="GO" id="GO:0003723">
    <property type="term" value="F:RNA binding"/>
    <property type="evidence" value="ECO:0007669"/>
    <property type="project" value="UniProtKB-KW"/>
</dbReference>
<evidence type="ECO:0000256" key="8">
    <source>
        <dbReference type="ARBA" id="ARBA00013250"/>
    </source>
</evidence>
<accession>A0A1E3RPV0</accession>
<dbReference type="UniPathway" id="UPA00223">
    <property type="reaction ID" value="UER00718"/>
</dbReference>
<evidence type="ECO:0000313" key="25">
    <source>
        <dbReference type="Proteomes" id="UP000094053"/>
    </source>
</evidence>
<keyword evidence="10" id="KW-0816">Tricarboxylic acid cycle</keyword>
<evidence type="ECO:0000256" key="11">
    <source>
        <dbReference type="ARBA" id="ARBA00022723"/>
    </source>
</evidence>
<feature type="domain" description="Aconitase A/isopropylmalate dehydratase small subunit swivel" evidence="23">
    <location>
        <begin position="737"/>
        <end position="866"/>
    </location>
</feature>
<evidence type="ECO:0000256" key="6">
    <source>
        <dbReference type="ARBA" id="ARBA00011245"/>
    </source>
</evidence>
<dbReference type="NCBIfam" id="NF009520">
    <property type="entry name" value="PRK12881.1"/>
    <property type="match status" value="1"/>
</dbReference>
<dbReference type="RefSeq" id="WP_069412179.1">
    <property type="nucleotide sequence ID" value="NZ_JACKUL010000018.1"/>
</dbReference>
<evidence type="ECO:0000313" key="24">
    <source>
        <dbReference type="EMBL" id="ODQ91926.1"/>
    </source>
</evidence>
<dbReference type="Pfam" id="PF00694">
    <property type="entry name" value="Aconitase_C"/>
    <property type="match status" value="1"/>
</dbReference>
<dbReference type="SUPFAM" id="SSF52016">
    <property type="entry name" value="LeuD/IlvD-like"/>
    <property type="match status" value="1"/>
</dbReference>
<evidence type="ECO:0000256" key="3">
    <source>
        <dbReference type="ARBA" id="ARBA00004717"/>
    </source>
</evidence>
<comment type="similarity">
    <text evidence="5">Belongs to the aconitase/IPM isomerase family.</text>
</comment>
<dbReference type="GO" id="GO:0006099">
    <property type="term" value="P:tricarboxylic acid cycle"/>
    <property type="evidence" value="ECO:0007669"/>
    <property type="project" value="UniProtKB-UniPathway"/>
</dbReference>
<keyword evidence="25" id="KW-1185">Reference proteome</keyword>
<dbReference type="AlphaFoldDB" id="A0A1E3RPV0"/>
<evidence type="ECO:0000259" key="23">
    <source>
        <dbReference type="Pfam" id="PF00694"/>
    </source>
</evidence>
<dbReference type="PROSITE" id="PS01244">
    <property type="entry name" value="ACONITASE_2"/>
    <property type="match status" value="1"/>
</dbReference>
<evidence type="ECO:0000256" key="14">
    <source>
        <dbReference type="ARBA" id="ARBA00023014"/>
    </source>
</evidence>
<evidence type="ECO:0000256" key="21">
    <source>
        <dbReference type="ARBA" id="ARBA00033025"/>
    </source>
</evidence>
<evidence type="ECO:0000256" key="19">
    <source>
        <dbReference type="ARBA" id="ARBA00031613"/>
    </source>
</evidence>